<comment type="caution">
    <text evidence="6">The sequence shown here is derived from an EMBL/GenBank/DDBJ whole genome shotgun (WGS) entry which is preliminary data.</text>
</comment>
<dbReference type="InterPro" id="IPR017441">
    <property type="entry name" value="Protein_kinase_ATP_BS"/>
</dbReference>
<gene>
    <name evidence="6" type="ORF">M9Y10_032027</name>
</gene>
<evidence type="ECO:0000313" key="6">
    <source>
        <dbReference type="EMBL" id="KAK8839658.1"/>
    </source>
</evidence>
<dbReference type="PANTHER" id="PTHR24362">
    <property type="entry name" value="SERINE/THREONINE-PROTEIN KINASE NEK"/>
    <property type="match status" value="1"/>
</dbReference>
<dbReference type="PANTHER" id="PTHR24362:SF309">
    <property type="entry name" value="PROTEIN KINASE DOMAIN-CONTAINING PROTEIN"/>
    <property type="match status" value="1"/>
</dbReference>
<evidence type="ECO:0000256" key="1">
    <source>
        <dbReference type="ARBA" id="ARBA00022741"/>
    </source>
</evidence>
<proteinExistence type="inferred from homology"/>
<dbReference type="Proteomes" id="UP001470230">
    <property type="component" value="Unassembled WGS sequence"/>
</dbReference>
<dbReference type="Gene3D" id="1.10.510.10">
    <property type="entry name" value="Transferase(Phosphotransferase) domain 1"/>
    <property type="match status" value="1"/>
</dbReference>
<protein>
    <recommendedName>
        <fullName evidence="5">Protein kinase domain-containing protein</fullName>
    </recommendedName>
</protein>
<keyword evidence="2 3" id="KW-0067">ATP-binding</keyword>
<sequence length="330" mass="38222">MNELEQIQTILSNHGYEYLKTIGAGSFSQVFLCKSLKYNYLFAVKRVNNSKVIDSEINTLIYLNHPHIIRLYEIFNEDEYQYLVMEYCKNDTIKEKGKLDSEQFIYYSKQILEAISYCHSLKIAHRDIKPENIFLDHYDRIKLADFGFAKQFDNGAISNERCGSIMFCAPEIVKDQSSFNPFQADIYALGITFFYMATGKLPFSNSSADHLKRSIIFNQIDFSKYKVKSEIKSMILKMVSKNPISRPTINSLLRMPLYNHPQKMVSFLVKSSKSHGKLPLNNHWIRKSMSYTYDVPIDGEAQEINRYKSFIMAPSVISSSAHQTFSSDCH</sequence>
<evidence type="ECO:0000256" key="4">
    <source>
        <dbReference type="RuleBase" id="RU000304"/>
    </source>
</evidence>
<dbReference type="Pfam" id="PF00069">
    <property type="entry name" value="Pkinase"/>
    <property type="match status" value="1"/>
</dbReference>
<evidence type="ECO:0000259" key="5">
    <source>
        <dbReference type="PROSITE" id="PS50011"/>
    </source>
</evidence>
<dbReference type="SMART" id="SM00220">
    <property type="entry name" value="S_TKc"/>
    <property type="match status" value="1"/>
</dbReference>
<dbReference type="InterPro" id="IPR008271">
    <property type="entry name" value="Ser/Thr_kinase_AS"/>
</dbReference>
<keyword evidence="7" id="KW-1185">Reference proteome</keyword>
<evidence type="ECO:0000256" key="2">
    <source>
        <dbReference type="ARBA" id="ARBA00022840"/>
    </source>
</evidence>
<keyword evidence="4" id="KW-0418">Kinase</keyword>
<feature type="binding site" evidence="3">
    <location>
        <position position="45"/>
    </location>
    <ligand>
        <name>ATP</name>
        <dbReference type="ChEBI" id="CHEBI:30616"/>
    </ligand>
</feature>
<comment type="similarity">
    <text evidence="4">Belongs to the protein kinase superfamily.</text>
</comment>
<evidence type="ECO:0000313" key="7">
    <source>
        <dbReference type="Proteomes" id="UP001470230"/>
    </source>
</evidence>
<dbReference type="InterPro" id="IPR011009">
    <property type="entry name" value="Kinase-like_dom_sf"/>
</dbReference>
<organism evidence="6 7">
    <name type="scientific">Tritrichomonas musculus</name>
    <dbReference type="NCBI Taxonomy" id="1915356"/>
    <lineage>
        <taxon>Eukaryota</taxon>
        <taxon>Metamonada</taxon>
        <taxon>Parabasalia</taxon>
        <taxon>Tritrichomonadida</taxon>
        <taxon>Tritrichomonadidae</taxon>
        <taxon>Tritrichomonas</taxon>
    </lineage>
</organism>
<accession>A0ABR2H188</accession>
<dbReference type="SUPFAM" id="SSF56112">
    <property type="entry name" value="Protein kinase-like (PK-like)"/>
    <property type="match status" value="1"/>
</dbReference>
<dbReference type="PROSITE" id="PS00107">
    <property type="entry name" value="PROTEIN_KINASE_ATP"/>
    <property type="match status" value="1"/>
</dbReference>
<keyword evidence="1 3" id="KW-0547">Nucleotide-binding</keyword>
<keyword evidence="4" id="KW-0808">Transferase</keyword>
<feature type="domain" description="Protein kinase" evidence="5">
    <location>
        <begin position="16"/>
        <end position="258"/>
    </location>
</feature>
<dbReference type="InterPro" id="IPR000719">
    <property type="entry name" value="Prot_kinase_dom"/>
</dbReference>
<name>A0ABR2H188_9EUKA</name>
<dbReference type="EMBL" id="JAPFFF010000051">
    <property type="protein sequence ID" value="KAK8839658.1"/>
    <property type="molecule type" value="Genomic_DNA"/>
</dbReference>
<dbReference type="PROSITE" id="PS50011">
    <property type="entry name" value="PROTEIN_KINASE_DOM"/>
    <property type="match status" value="1"/>
</dbReference>
<evidence type="ECO:0000256" key="3">
    <source>
        <dbReference type="PROSITE-ProRule" id="PRU10141"/>
    </source>
</evidence>
<dbReference type="PROSITE" id="PS00108">
    <property type="entry name" value="PROTEIN_KINASE_ST"/>
    <property type="match status" value="1"/>
</dbReference>
<keyword evidence="4" id="KW-0723">Serine/threonine-protein kinase</keyword>
<reference evidence="6 7" key="1">
    <citation type="submission" date="2024-04" db="EMBL/GenBank/DDBJ databases">
        <title>Tritrichomonas musculus Genome.</title>
        <authorList>
            <person name="Alves-Ferreira E."/>
            <person name="Grigg M."/>
            <person name="Lorenzi H."/>
            <person name="Galac M."/>
        </authorList>
    </citation>
    <scope>NUCLEOTIDE SEQUENCE [LARGE SCALE GENOMIC DNA]</scope>
    <source>
        <strain evidence="6 7">EAF2021</strain>
    </source>
</reference>